<protein>
    <submittedName>
        <fullName evidence="2">Transcriptional regulator</fullName>
    </submittedName>
</protein>
<dbReference type="Gene3D" id="1.10.10.10">
    <property type="entry name" value="Winged helix-like DNA-binding domain superfamily/Winged helix DNA-binding domain"/>
    <property type="match status" value="1"/>
</dbReference>
<gene>
    <name evidence="2" type="ORF">GCM10007147_27230</name>
</gene>
<comment type="caution">
    <text evidence="2">The sequence shown here is derived from an EMBL/GenBank/DDBJ whole genome shotgun (WGS) entry which is preliminary data.</text>
</comment>
<dbReference type="InterPro" id="IPR036390">
    <property type="entry name" value="WH_DNA-bd_sf"/>
</dbReference>
<dbReference type="InterPro" id="IPR036388">
    <property type="entry name" value="WH-like_DNA-bd_sf"/>
</dbReference>
<sequence>MVIYRRSMDESPPRSSASSPDPFSDALVLDARSLRGIAHPLRWRILTLLQRRGPLTGKAVSEALEITSASASYHLRQLHTYGFLTEDPGLGTSRERWWRAPQSGIRLPERLDTEAPELATATRAAMALMWGERLAAAVDAWASQPEEWREAQGMSDRLTQLTAEETDALREELRLVLDRYARRPGPEADTEAPDSRLVQVQLALFPSPYPDDQRPHENGGEER</sequence>
<evidence type="ECO:0000256" key="1">
    <source>
        <dbReference type="SAM" id="MobiDB-lite"/>
    </source>
</evidence>
<dbReference type="AlphaFoldDB" id="A0A918XEQ3"/>
<feature type="region of interest" description="Disordered" evidence="1">
    <location>
        <begin position="204"/>
        <end position="223"/>
    </location>
</feature>
<dbReference type="Pfam" id="PF12840">
    <property type="entry name" value="HTH_20"/>
    <property type="match status" value="1"/>
</dbReference>
<accession>A0A918XEQ3</accession>
<dbReference type="EMBL" id="BMXL01000013">
    <property type="protein sequence ID" value="GHD27832.1"/>
    <property type="molecule type" value="Genomic_DNA"/>
</dbReference>
<dbReference type="Proteomes" id="UP000654947">
    <property type="component" value="Unassembled WGS sequence"/>
</dbReference>
<dbReference type="SUPFAM" id="SSF46785">
    <property type="entry name" value="Winged helix' DNA-binding domain"/>
    <property type="match status" value="1"/>
</dbReference>
<keyword evidence="3" id="KW-1185">Reference proteome</keyword>
<proteinExistence type="predicted"/>
<feature type="compositionally biased region" description="Basic and acidic residues" evidence="1">
    <location>
        <begin position="211"/>
        <end position="223"/>
    </location>
</feature>
<feature type="compositionally biased region" description="Basic and acidic residues" evidence="1">
    <location>
        <begin position="1"/>
        <end position="12"/>
    </location>
</feature>
<name>A0A918XEQ3_9ACTN</name>
<feature type="compositionally biased region" description="Low complexity" evidence="1">
    <location>
        <begin position="13"/>
        <end position="22"/>
    </location>
</feature>
<reference evidence="2 3" key="1">
    <citation type="journal article" date="2014" name="Int. J. Syst. Evol. Microbiol.">
        <title>Complete genome sequence of Corynebacterium casei LMG S-19264T (=DSM 44701T), isolated from a smear-ripened cheese.</title>
        <authorList>
            <consortium name="US DOE Joint Genome Institute (JGI-PGF)"/>
            <person name="Walter F."/>
            <person name="Albersmeier A."/>
            <person name="Kalinowski J."/>
            <person name="Ruckert C."/>
        </authorList>
    </citation>
    <scope>NUCLEOTIDE SEQUENCE [LARGE SCALE GENOMIC DNA]</scope>
    <source>
        <strain evidence="2 3">KCTC 19473</strain>
    </source>
</reference>
<feature type="region of interest" description="Disordered" evidence="1">
    <location>
        <begin position="1"/>
        <end position="22"/>
    </location>
</feature>
<evidence type="ECO:0000313" key="3">
    <source>
        <dbReference type="Proteomes" id="UP000654947"/>
    </source>
</evidence>
<dbReference type="InterPro" id="IPR011991">
    <property type="entry name" value="ArsR-like_HTH"/>
</dbReference>
<organism evidence="2 3">
    <name type="scientific">Nocardiopsis kunsanensis</name>
    <dbReference type="NCBI Taxonomy" id="141693"/>
    <lineage>
        <taxon>Bacteria</taxon>
        <taxon>Bacillati</taxon>
        <taxon>Actinomycetota</taxon>
        <taxon>Actinomycetes</taxon>
        <taxon>Streptosporangiales</taxon>
        <taxon>Nocardiopsidaceae</taxon>
        <taxon>Nocardiopsis</taxon>
    </lineage>
</organism>
<evidence type="ECO:0000313" key="2">
    <source>
        <dbReference type="EMBL" id="GHD27832.1"/>
    </source>
</evidence>
<dbReference type="CDD" id="cd00090">
    <property type="entry name" value="HTH_ARSR"/>
    <property type="match status" value="1"/>
</dbReference>